<evidence type="ECO:0000313" key="1">
    <source>
        <dbReference type="EMBL" id="JAT79089.1"/>
    </source>
</evidence>
<organism evidence="1">
    <name type="scientific">Ornithodoros brasiliensis</name>
    <name type="common">Mouro tick</name>
    <dbReference type="NCBI Taxonomy" id="888526"/>
    <lineage>
        <taxon>Eukaryota</taxon>
        <taxon>Metazoa</taxon>
        <taxon>Ecdysozoa</taxon>
        <taxon>Arthropoda</taxon>
        <taxon>Chelicerata</taxon>
        <taxon>Arachnida</taxon>
        <taxon>Acari</taxon>
        <taxon>Parasitiformes</taxon>
        <taxon>Ixodida</taxon>
        <taxon>Ixodoidea</taxon>
        <taxon>Argasidae</taxon>
        <taxon>Ornithodorinae</taxon>
        <taxon>Ornithodoros</taxon>
    </lineage>
</organism>
<reference evidence="1" key="1">
    <citation type="submission" date="2016-07" db="EMBL/GenBank/DDBJ databases">
        <title>Salivary Glands transcriptome analysis on engorged females of Ornithodoros brasiliensis (Acari:Argasidae).</title>
        <authorList>
            <person name="Simons S.M."/>
            <person name="Carvalho E."/>
            <person name="Junqueira-de-Azevedo I."/>
            <person name="Ho P.L."/>
            <person name="Giovanni D."/>
            <person name="Mendonca R."/>
            <person name="Onofrio V."/>
            <person name="Landulfo G."/>
            <person name="Ramirez D."/>
            <person name="Barros-Battesti D."/>
        </authorList>
    </citation>
    <scope>NUCLEOTIDE SEQUENCE</scope>
    <source>
        <strain evidence="1">Female</strain>
        <tissue evidence="1">Salivary gland</tissue>
    </source>
</reference>
<sequence>SLVQTPGSGTQKMVSHFISKIVLSSNVTSEIMLNNVTEKKNQHSVRGTKMRRHES</sequence>
<accession>A0A1D2AIR2</accession>
<proteinExistence type="predicted"/>
<feature type="non-terminal residue" evidence="1">
    <location>
        <position position="1"/>
    </location>
</feature>
<protein>
    <submittedName>
        <fullName evidence="1">Uncharacterized protein</fullName>
    </submittedName>
</protein>
<name>A0A1D2AIR2_ORNBR</name>
<dbReference type="EMBL" id="GETE01000473">
    <property type="protein sequence ID" value="JAT79089.1"/>
    <property type="molecule type" value="Transcribed_RNA"/>
</dbReference>
<dbReference type="AlphaFoldDB" id="A0A1D2AIR2"/>